<keyword evidence="3" id="KW-1185">Reference proteome</keyword>
<evidence type="ECO:0000313" key="3">
    <source>
        <dbReference type="Proteomes" id="UP001220256"/>
    </source>
</evidence>
<dbReference type="EMBL" id="CM002800">
    <property type="protein sequence ID" value="KZN85147.1"/>
    <property type="molecule type" value="Genomic_DNA"/>
</dbReference>
<dbReference type="EMBL" id="JAPVEB010000010">
    <property type="protein sequence ID" value="KAJ5256371.1"/>
    <property type="molecule type" value="Genomic_DNA"/>
</dbReference>
<dbReference type="Proteomes" id="UP001220256">
    <property type="component" value="Unassembled WGS sequence"/>
</dbReference>
<reference evidence="1 3" key="3">
    <citation type="journal article" date="2023" name="IMA Fungus">
        <title>Comparative genomic study of the Penicillium genus elucidates a diverse pangenome and 15 lateral gene transfer events.</title>
        <authorList>
            <person name="Petersen C."/>
            <person name="Sorensen T."/>
            <person name="Nielsen M.R."/>
            <person name="Sondergaard T.E."/>
            <person name="Sorensen J.L."/>
            <person name="Fitzpatrick D.A."/>
            <person name="Frisvad J.C."/>
            <person name="Nielsen K.L."/>
        </authorList>
    </citation>
    <scope>NUCLEOTIDE SEQUENCE [LARGE SCALE GENOMIC DNA]</scope>
    <source>
        <strain evidence="1 3">IBT 3361</strain>
    </source>
</reference>
<reference evidence="2" key="1">
    <citation type="journal article" date="2014" name="Genome Announc.">
        <title>Complete sequencing and chromosome-scale genome assembly of the industrial progenitor strain P2niaD18 from the penicillin producer Penicillium chrysogenum.</title>
        <authorList>
            <person name="Specht T."/>
            <person name="Dahlmann T.A."/>
            <person name="Zadra I."/>
            <person name="Kurnsteiner H."/>
            <person name="Kuck U."/>
        </authorList>
    </citation>
    <scope>NUCLEOTIDE SEQUENCE [LARGE SCALE GENOMIC DNA]</scope>
    <source>
        <strain evidence="2">P2niaD18</strain>
    </source>
</reference>
<evidence type="ECO:0000313" key="1">
    <source>
        <dbReference type="EMBL" id="KAJ5256371.1"/>
    </source>
</evidence>
<reference evidence="1" key="2">
    <citation type="submission" date="2022-12" db="EMBL/GenBank/DDBJ databases">
        <authorList>
            <person name="Petersen C."/>
        </authorList>
    </citation>
    <scope>NUCLEOTIDE SEQUENCE</scope>
    <source>
        <strain evidence="1">IBT 3361</strain>
    </source>
</reference>
<proteinExistence type="predicted"/>
<sequence length="30" mass="2680">MNGHAACPKCGAAADGAGKSCGACGATCPV</sequence>
<dbReference type="Proteomes" id="UP000076449">
    <property type="component" value="Chromosome III"/>
</dbReference>
<dbReference type="AlphaFoldDB" id="A0A167QSX3"/>
<protein>
    <submittedName>
        <fullName evidence="2">Uncharacterized protein</fullName>
    </submittedName>
</protein>
<accession>A0A167QSX3</accession>
<organism evidence="2">
    <name type="scientific">Penicillium chrysogenum</name>
    <name type="common">Penicillium notatum</name>
    <dbReference type="NCBI Taxonomy" id="5076"/>
    <lineage>
        <taxon>Eukaryota</taxon>
        <taxon>Fungi</taxon>
        <taxon>Dikarya</taxon>
        <taxon>Ascomycota</taxon>
        <taxon>Pezizomycotina</taxon>
        <taxon>Eurotiomycetes</taxon>
        <taxon>Eurotiomycetidae</taxon>
        <taxon>Eurotiales</taxon>
        <taxon>Aspergillaceae</taxon>
        <taxon>Penicillium</taxon>
        <taxon>Penicillium chrysogenum species complex</taxon>
    </lineage>
</organism>
<evidence type="ECO:0000313" key="2">
    <source>
        <dbReference type="EMBL" id="KZN85147.1"/>
    </source>
</evidence>
<name>A0A167QSX3_PENCH</name>
<gene>
    <name evidence="2" type="ORF">EN45_093200</name>
    <name evidence="1" type="ORF">N7505_011522</name>
</gene>